<proteinExistence type="predicted"/>
<protein>
    <submittedName>
        <fullName evidence="2">Calcium-binding protein</fullName>
    </submittedName>
</protein>
<dbReference type="InterPro" id="IPR001343">
    <property type="entry name" value="Hemolysn_Ca-bd"/>
</dbReference>
<accession>A0AAP7ZHF0</accession>
<dbReference type="Proteomes" id="UP000216164">
    <property type="component" value="Unassembled WGS sequence"/>
</dbReference>
<evidence type="ECO:0000256" key="1">
    <source>
        <dbReference type="SAM" id="MobiDB-lite"/>
    </source>
</evidence>
<evidence type="ECO:0000313" key="2">
    <source>
        <dbReference type="EMBL" id="OYQ09127.1"/>
    </source>
</evidence>
<dbReference type="InterPro" id="IPR011049">
    <property type="entry name" value="Serralysin-like_metalloprot_C"/>
</dbReference>
<dbReference type="Gene3D" id="2.150.10.10">
    <property type="entry name" value="Serralysin-like metalloprotease, C-terminal"/>
    <property type="match status" value="1"/>
</dbReference>
<dbReference type="EMBL" id="NCTK01000002">
    <property type="protein sequence ID" value="OYQ09127.1"/>
    <property type="molecule type" value="Genomic_DNA"/>
</dbReference>
<gene>
    <name evidence="2" type="ORF">B7R77_19350</name>
</gene>
<dbReference type="PRINTS" id="PR00313">
    <property type="entry name" value="CABNDNGRPT"/>
</dbReference>
<reference evidence="2 3" key="1">
    <citation type="submission" date="2017-04" db="EMBL/GenBank/DDBJ databases">
        <title>Genome Announcement: Closed genomes of Ralstonia solanacearum strains K60, UW551, and UW700.</title>
        <authorList>
            <person name="Hayes M."/>
            <person name="Macintyre A.M."/>
            <person name="Allen C."/>
        </authorList>
    </citation>
    <scope>NUCLEOTIDE SEQUENCE [LARGE SCALE GENOMIC DNA]</scope>
    <source>
        <strain evidence="2 3">UW25</strain>
    </source>
</reference>
<dbReference type="SUPFAM" id="SSF51120">
    <property type="entry name" value="beta-Roll"/>
    <property type="match status" value="1"/>
</dbReference>
<organism evidence="2 3">
    <name type="scientific">Ralstonia solanacearum K60</name>
    <dbReference type="NCBI Taxonomy" id="1091042"/>
    <lineage>
        <taxon>Bacteria</taxon>
        <taxon>Pseudomonadati</taxon>
        <taxon>Pseudomonadota</taxon>
        <taxon>Betaproteobacteria</taxon>
        <taxon>Burkholderiales</taxon>
        <taxon>Burkholderiaceae</taxon>
        <taxon>Ralstonia</taxon>
        <taxon>Ralstonia solanacearum species complex</taxon>
    </lineage>
</organism>
<dbReference type="GO" id="GO:0005509">
    <property type="term" value="F:calcium ion binding"/>
    <property type="evidence" value="ECO:0007669"/>
    <property type="project" value="InterPro"/>
</dbReference>
<comment type="caution">
    <text evidence="2">The sequence shown here is derived from an EMBL/GenBank/DDBJ whole genome shotgun (WGS) entry which is preliminary data.</text>
</comment>
<feature type="region of interest" description="Disordered" evidence="1">
    <location>
        <begin position="569"/>
        <end position="589"/>
    </location>
</feature>
<dbReference type="InterPro" id="IPR018511">
    <property type="entry name" value="Hemolysin-typ_Ca-bd_CS"/>
</dbReference>
<sequence length="662" mass="69012">MMGLPTAEQVTNKYLYGADKRPDDMLDPSILNHRNGISENSIPVAAIEYMKSGAGRFVNSANFAWLRKFFDSSIALEPGVYSAKQIFELVGGVAAEPGGEKGDAGYIVNQIYLGAGDPDYAERAYIWGTTRFKIADGAEFVVSADGLREIRNFAIVPDGDENFDFEGGADSAIGNRALQPIIDPSNIGRTVRLVFDGVDAISRTTLTESNFNSDRKNVISVDLVDKAKIGLAALNAIEVLKDRLFASGDQSIRFLDSQGRPIIYGTVYSDSIGGAVTPGGTDLNQDKYNLGGWFLGGVLDLGLDSNLYGYLQNGISYVAGSGNDKIIGTSRNDALYGGDGDDTLLGGIGNDMLAGGNGFDSYIIDAQSGSDVIVDADGLGQIVFGDMPLTGVGRLLTQTSSSILWSESLSSGLEVRYDYSQKSKDLTITIGNESSVTVRNFESGALGIEIPQLDDSVVKPQAAVVHASDSEGSIHTAVTHDGQGYAEHVSQTTQSFQTPAGSGASDTLIVDRGGAAVAEPAGGLNAVHQTSGNVAAPDGIDPMVLTGNGWQRVGDNQASNLLAFRGAAGSSAGVQPGDGSNTVSSRDGDATVRVSARNNAPILGDGTTHAQRVAGDGHPLIGSQVASLVQAMAQFALPVAGQTLLSSGQYESPMPLIVSSGR</sequence>
<name>A0AAP7ZHF0_RALSL</name>
<dbReference type="Pfam" id="PF00353">
    <property type="entry name" value="HemolysinCabind"/>
    <property type="match status" value="1"/>
</dbReference>
<dbReference type="AlphaFoldDB" id="A0AAP7ZHF0"/>
<dbReference type="PROSITE" id="PS00330">
    <property type="entry name" value="HEMOLYSIN_CALCIUM"/>
    <property type="match status" value="2"/>
</dbReference>
<evidence type="ECO:0000313" key="3">
    <source>
        <dbReference type="Proteomes" id="UP000216164"/>
    </source>
</evidence>